<dbReference type="KEGG" id="lfo:LMK00_06850"/>
<dbReference type="RefSeq" id="WP_252175096.1">
    <property type="nucleotide sequence ID" value="NZ_CP086395.1"/>
</dbReference>
<dbReference type="AlphaFoldDB" id="A0A9Q8Y114"/>
<proteinExistence type="predicted"/>
<dbReference type="Proteomes" id="UP001056730">
    <property type="component" value="Chromosome"/>
</dbReference>
<reference evidence="1" key="1">
    <citation type="journal article" date="2022" name="Front. Microbiol.">
        <title>Feed Insects as a Reservoir of Granadaene-Producing Lactococci.</title>
        <authorList>
            <person name="Neuzil-Bunesova V."/>
            <person name="Ramirez Garcia A."/>
            <person name="Modrackova N."/>
            <person name="Makovska M."/>
            <person name="Sabolova M."/>
            <person name="Sproer C."/>
            <person name="Bunk B."/>
            <person name="Blom J."/>
            <person name="Schwab C."/>
        </authorList>
    </citation>
    <scope>NUCLEOTIDE SEQUENCE</scope>
    <source>
        <strain evidence="1">I4/6O</strain>
    </source>
</reference>
<gene>
    <name evidence="1" type="ORF">LMK00_06850</name>
</gene>
<organism evidence="1 2">
    <name type="scientific">Lactococcus formosensis</name>
    <dbReference type="NCBI Taxonomy" id="1281486"/>
    <lineage>
        <taxon>Bacteria</taxon>
        <taxon>Bacillati</taxon>
        <taxon>Bacillota</taxon>
        <taxon>Bacilli</taxon>
        <taxon>Lactobacillales</taxon>
        <taxon>Streptococcaceae</taxon>
        <taxon>Lactococcus</taxon>
    </lineage>
</organism>
<protein>
    <submittedName>
        <fullName evidence="1">Uncharacterized protein</fullName>
    </submittedName>
</protein>
<accession>A0A9Q8Y114</accession>
<evidence type="ECO:0000313" key="2">
    <source>
        <dbReference type="Proteomes" id="UP001056730"/>
    </source>
</evidence>
<evidence type="ECO:0000313" key="1">
    <source>
        <dbReference type="EMBL" id="USJ19549.1"/>
    </source>
</evidence>
<sequence length="45" mass="5512">MKNHYKLHITAGDRYPEFIEWFSNDNNNWENCKAFLAMVNDYIEE</sequence>
<dbReference type="EMBL" id="CP086395">
    <property type="protein sequence ID" value="USJ19549.1"/>
    <property type="molecule type" value="Genomic_DNA"/>
</dbReference>
<name>A0A9Q8Y114_9LACT</name>